<dbReference type="SUPFAM" id="SSF54695">
    <property type="entry name" value="POZ domain"/>
    <property type="match status" value="1"/>
</dbReference>
<dbReference type="InterPro" id="IPR011333">
    <property type="entry name" value="SKP1/BTB/POZ_sf"/>
</dbReference>
<feature type="domain" description="Potassium channel tetramerisation-type BTB" evidence="1">
    <location>
        <begin position="23"/>
        <end position="50"/>
    </location>
</feature>
<dbReference type="EMBL" id="ASPP01004514">
    <property type="protein sequence ID" value="ETO32057.1"/>
    <property type="molecule type" value="Genomic_DNA"/>
</dbReference>
<dbReference type="GO" id="GO:0051260">
    <property type="term" value="P:protein homooligomerization"/>
    <property type="evidence" value="ECO:0007669"/>
    <property type="project" value="InterPro"/>
</dbReference>
<accession>X6P3B5</accession>
<evidence type="ECO:0000313" key="2">
    <source>
        <dbReference type="EMBL" id="ETO32057.1"/>
    </source>
</evidence>
<comment type="caution">
    <text evidence="2">The sequence shown here is derived from an EMBL/GenBank/DDBJ whole genome shotgun (WGS) entry which is preliminary data.</text>
</comment>
<organism evidence="2 3">
    <name type="scientific">Reticulomyxa filosa</name>
    <dbReference type="NCBI Taxonomy" id="46433"/>
    <lineage>
        <taxon>Eukaryota</taxon>
        <taxon>Sar</taxon>
        <taxon>Rhizaria</taxon>
        <taxon>Retaria</taxon>
        <taxon>Foraminifera</taxon>
        <taxon>Monothalamids</taxon>
        <taxon>Reticulomyxidae</taxon>
        <taxon>Reticulomyxa</taxon>
    </lineage>
</organism>
<reference evidence="2 3" key="1">
    <citation type="journal article" date="2013" name="Curr. Biol.">
        <title>The Genome of the Foraminiferan Reticulomyxa filosa.</title>
        <authorList>
            <person name="Glockner G."/>
            <person name="Hulsmann N."/>
            <person name="Schleicher M."/>
            <person name="Noegel A.A."/>
            <person name="Eichinger L."/>
            <person name="Gallinger C."/>
            <person name="Pawlowski J."/>
            <person name="Sierra R."/>
            <person name="Euteneuer U."/>
            <person name="Pillet L."/>
            <person name="Moustafa A."/>
            <person name="Platzer M."/>
            <person name="Groth M."/>
            <person name="Szafranski K."/>
            <person name="Schliwa M."/>
        </authorList>
    </citation>
    <scope>NUCLEOTIDE SEQUENCE [LARGE SCALE GENOMIC DNA]</scope>
</reference>
<name>X6P3B5_RETFI</name>
<keyword evidence="3" id="KW-1185">Reference proteome</keyword>
<protein>
    <recommendedName>
        <fullName evidence="1">Potassium channel tetramerisation-type BTB domain-containing protein</fullName>
    </recommendedName>
</protein>
<evidence type="ECO:0000259" key="1">
    <source>
        <dbReference type="Pfam" id="PF02214"/>
    </source>
</evidence>
<dbReference type="Proteomes" id="UP000023152">
    <property type="component" value="Unassembled WGS sequence"/>
</dbReference>
<feature type="non-terminal residue" evidence="2">
    <location>
        <position position="1"/>
    </location>
</feature>
<sequence>KDKNGAKKHLTMADVNASIFMIGHNRYFIDRCSTMFSKVLEYIQTGVYHDDGMRTETDTYKMFFWNDKWIDPMKYTLECSHGDQSNFDWLPQMQFSWLQLWLGDISPKLQERLDFLGKFLDECLFYQLQDLIPVIQNKIMVSQKNFERMQTVVKRWMKWPKFLSPLFGPKYNSTDDNEERDLSWLDRDTIFGGIRRIPFSRIAFAVSKDNYCHFSVRFDAPKGYRWGSQADYLDEYQRRDLTGIRTWIHHGMFVYIAHTIHAYTRINVYVYVWIYEFPLHFLSFFSCSNLIPSKKYGCFCPGQGGWKEYEWKLVKKVAFIFRDTFECGRFVHSGMAVGDISHVYCLLQSQNEDLLEYDERRGIVQGFAGL</sequence>
<dbReference type="Pfam" id="PF02214">
    <property type="entry name" value="BTB_2"/>
    <property type="match status" value="1"/>
</dbReference>
<evidence type="ECO:0000313" key="3">
    <source>
        <dbReference type="Proteomes" id="UP000023152"/>
    </source>
</evidence>
<feature type="non-terminal residue" evidence="2">
    <location>
        <position position="370"/>
    </location>
</feature>
<dbReference type="AlphaFoldDB" id="X6P3B5"/>
<proteinExistence type="predicted"/>
<gene>
    <name evidence="2" type="ORF">RFI_05060</name>
</gene>
<dbReference type="InterPro" id="IPR003131">
    <property type="entry name" value="T1-type_BTB"/>
</dbReference>
<dbReference type="Gene3D" id="3.30.710.10">
    <property type="entry name" value="Potassium Channel Kv1.1, Chain A"/>
    <property type="match status" value="1"/>
</dbReference>